<gene>
    <name evidence="1" type="ORF">ACAOBT_LOCUS24468</name>
</gene>
<reference evidence="1" key="1">
    <citation type="submission" date="2022-03" db="EMBL/GenBank/DDBJ databases">
        <authorList>
            <person name="Sayadi A."/>
        </authorList>
    </citation>
    <scope>NUCLEOTIDE SEQUENCE</scope>
</reference>
<organism evidence="1 2">
    <name type="scientific">Acanthoscelides obtectus</name>
    <name type="common">Bean weevil</name>
    <name type="synonym">Bruchus obtectus</name>
    <dbReference type="NCBI Taxonomy" id="200917"/>
    <lineage>
        <taxon>Eukaryota</taxon>
        <taxon>Metazoa</taxon>
        <taxon>Ecdysozoa</taxon>
        <taxon>Arthropoda</taxon>
        <taxon>Hexapoda</taxon>
        <taxon>Insecta</taxon>
        <taxon>Pterygota</taxon>
        <taxon>Neoptera</taxon>
        <taxon>Endopterygota</taxon>
        <taxon>Coleoptera</taxon>
        <taxon>Polyphaga</taxon>
        <taxon>Cucujiformia</taxon>
        <taxon>Chrysomeloidea</taxon>
        <taxon>Chrysomelidae</taxon>
        <taxon>Bruchinae</taxon>
        <taxon>Bruchini</taxon>
        <taxon>Acanthoscelides</taxon>
    </lineage>
</organism>
<accession>A0A9P0LSD0</accession>
<sequence>MERLVLEEIPCLYNEEHIVPTNLMGMHINSCPHQYSAAAEKVNWPKYIWEYLSTSAGVPSASVASTSQGSETIDHSMVRYDERLQSKAEAPTKPTLRLLRTTASMD</sequence>
<keyword evidence="2" id="KW-1185">Reference proteome</keyword>
<dbReference type="Proteomes" id="UP001152888">
    <property type="component" value="Unassembled WGS sequence"/>
</dbReference>
<dbReference type="AlphaFoldDB" id="A0A9P0LSD0"/>
<evidence type="ECO:0000313" key="2">
    <source>
        <dbReference type="Proteomes" id="UP001152888"/>
    </source>
</evidence>
<name>A0A9P0LSD0_ACAOB</name>
<evidence type="ECO:0000313" key="1">
    <source>
        <dbReference type="EMBL" id="CAH1998579.1"/>
    </source>
</evidence>
<comment type="caution">
    <text evidence="1">The sequence shown here is derived from an EMBL/GenBank/DDBJ whole genome shotgun (WGS) entry which is preliminary data.</text>
</comment>
<protein>
    <submittedName>
        <fullName evidence="1">Uncharacterized protein</fullName>
    </submittedName>
</protein>
<proteinExistence type="predicted"/>
<dbReference type="EMBL" id="CAKOFQ010007335">
    <property type="protein sequence ID" value="CAH1998579.1"/>
    <property type="molecule type" value="Genomic_DNA"/>
</dbReference>